<dbReference type="Gene3D" id="3.20.20.70">
    <property type="entry name" value="Aldolase class I"/>
    <property type="match status" value="1"/>
</dbReference>
<reference evidence="15" key="1">
    <citation type="submission" date="2020-10" db="EMBL/GenBank/DDBJ databases">
        <title>ChiBAC.</title>
        <authorList>
            <person name="Zenner C."/>
            <person name="Hitch T.C.A."/>
            <person name="Clavel T."/>
        </authorList>
    </citation>
    <scope>NUCLEOTIDE SEQUENCE</scope>
    <source>
        <strain evidence="15">DSM 107454</strain>
    </source>
</reference>
<evidence type="ECO:0000256" key="13">
    <source>
        <dbReference type="PIRSR" id="PIRSR001461-2"/>
    </source>
</evidence>
<dbReference type="InterPro" id="IPR013785">
    <property type="entry name" value="Aldolase_TIM"/>
</dbReference>
<feature type="binding site" evidence="10 14">
    <location>
        <position position="8"/>
    </location>
    <ligand>
        <name>substrate</name>
    </ligand>
</feature>
<accession>A0A9D5LX99</accession>
<feature type="binding site" evidence="10 13">
    <location>
        <position position="33"/>
    </location>
    <ligand>
        <name>a divalent metal cation</name>
        <dbReference type="ChEBI" id="CHEBI:60240"/>
    </ligand>
</feature>
<keyword evidence="13" id="KW-0170">Cobalt</keyword>
<dbReference type="NCBIfam" id="NF004076">
    <property type="entry name" value="PRK05581.1-4"/>
    <property type="match status" value="1"/>
</dbReference>
<evidence type="ECO:0000256" key="2">
    <source>
        <dbReference type="ARBA" id="ARBA00001936"/>
    </source>
</evidence>
<dbReference type="InterPro" id="IPR026019">
    <property type="entry name" value="Ribul_P_3_epim"/>
</dbReference>
<evidence type="ECO:0000256" key="5">
    <source>
        <dbReference type="ARBA" id="ARBA00001954"/>
    </source>
</evidence>
<dbReference type="InterPro" id="IPR000056">
    <property type="entry name" value="Ribul_P_3_epim-like"/>
</dbReference>
<feature type="binding site" evidence="10">
    <location>
        <begin position="178"/>
        <end position="180"/>
    </location>
    <ligand>
        <name>substrate</name>
    </ligand>
</feature>
<evidence type="ECO:0000256" key="8">
    <source>
        <dbReference type="ARBA" id="ARBA00022723"/>
    </source>
</evidence>
<dbReference type="GO" id="GO:0006098">
    <property type="term" value="P:pentose-phosphate shunt"/>
    <property type="evidence" value="ECO:0007669"/>
    <property type="project" value="UniProtKB-UniRule"/>
</dbReference>
<feature type="active site" description="Proton acceptor" evidence="10 12">
    <location>
        <position position="35"/>
    </location>
</feature>
<evidence type="ECO:0000256" key="3">
    <source>
        <dbReference type="ARBA" id="ARBA00001941"/>
    </source>
</evidence>
<comment type="cofactor">
    <cofactor evidence="2">
        <name>Mn(2+)</name>
        <dbReference type="ChEBI" id="CHEBI:29035"/>
    </cofactor>
</comment>
<feature type="binding site" evidence="10 13">
    <location>
        <position position="35"/>
    </location>
    <ligand>
        <name>a divalent metal cation</name>
        <dbReference type="ChEBI" id="CHEBI:60240"/>
    </ligand>
</feature>
<dbReference type="PANTHER" id="PTHR11749">
    <property type="entry name" value="RIBULOSE-5-PHOSPHATE-3-EPIMERASE"/>
    <property type="match status" value="1"/>
</dbReference>
<protein>
    <recommendedName>
        <fullName evidence="7 10">Ribulose-phosphate 3-epimerase</fullName>
        <ecNumber evidence="7 10">5.1.3.1</ecNumber>
    </recommendedName>
</protein>
<keyword evidence="16" id="KW-1185">Reference proteome</keyword>
<dbReference type="AlphaFoldDB" id="A0A9D5LX99"/>
<dbReference type="EMBL" id="JADCKB010000005">
    <property type="protein sequence ID" value="MBE5039543.1"/>
    <property type="molecule type" value="Genomic_DNA"/>
</dbReference>
<organism evidence="15 16">
    <name type="scientific">Ructibacterium gallinarum</name>
    <dbReference type="NCBI Taxonomy" id="2779355"/>
    <lineage>
        <taxon>Bacteria</taxon>
        <taxon>Bacillati</taxon>
        <taxon>Bacillota</taxon>
        <taxon>Clostridia</taxon>
        <taxon>Eubacteriales</taxon>
        <taxon>Oscillospiraceae</taxon>
        <taxon>Ructibacterium</taxon>
    </lineage>
</organism>
<feature type="binding site" evidence="14">
    <location>
        <position position="180"/>
    </location>
    <ligand>
        <name>substrate</name>
    </ligand>
</feature>
<dbReference type="NCBIfam" id="TIGR01163">
    <property type="entry name" value="rpe"/>
    <property type="match status" value="1"/>
</dbReference>
<dbReference type="PROSITE" id="PS01085">
    <property type="entry name" value="RIBUL_P_3_EPIMER_1"/>
    <property type="match status" value="1"/>
</dbReference>
<dbReference type="InterPro" id="IPR011060">
    <property type="entry name" value="RibuloseP-bd_barrel"/>
</dbReference>
<name>A0A9D5LX99_9FIRM</name>
<keyword evidence="9 10" id="KW-0413">Isomerase</keyword>
<feature type="binding site" evidence="10 13">
    <location>
        <position position="66"/>
    </location>
    <ligand>
        <name>a divalent metal cation</name>
        <dbReference type="ChEBI" id="CHEBI:60240"/>
    </ligand>
</feature>
<feature type="binding site" evidence="10 13">
    <location>
        <position position="178"/>
    </location>
    <ligand>
        <name>a divalent metal cation</name>
        <dbReference type="ChEBI" id="CHEBI:60240"/>
    </ligand>
</feature>
<dbReference type="GO" id="GO:0046872">
    <property type="term" value="F:metal ion binding"/>
    <property type="evidence" value="ECO:0007669"/>
    <property type="project" value="UniProtKB-UniRule"/>
</dbReference>
<comment type="cofactor">
    <cofactor evidence="4">
        <name>Zn(2+)</name>
        <dbReference type="ChEBI" id="CHEBI:29105"/>
    </cofactor>
</comment>
<dbReference type="Pfam" id="PF00834">
    <property type="entry name" value="Ribul_P_3_epim"/>
    <property type="match status" value="1"/>
</dbReference>
<dbReference type="GO" id="GO:0019323">
    <property type="term" value="P:pentose catabolic process"/>
    <property type="evidence" value="ECO:0007669"/>
    <property type="project" value="UniProtKB-UniRule"/>
</dbReference>
<keyword evidence="8 10" id="KW-0479">Metal-binding</keyword>
<comment type="caution">
    <text evidence="15">The sequence shown here is derived from an EMBL/GenBank/DDBJ whole genome shotgun (WGS) entry which is preliminary data.</text>
</comment>
<proteinExistence type="inferred from homology"/>
<keyword evidence="13" id="KW-0862">Zinc</keyword>
<dbReference type="GO" id="GO:0004750">
    <property type="term" value="F:D-ribulose-phosphate 3-epimerase activity"/>
    <property type="evidence" value="ECO:0007669"/>
    <property type="project" value="UniProtKB-UniRule"/>
</dbReference>
<dbReference type="PIRSF" id="PIRSF001461">
    <property type="entry name" value="RPE"/>
    <property type="match status" value="1"/>
</dbReference>
<evidence type="ECO:0000313" key="15">
    <source>
        <dbReference type="EMBL" id="MBE5039543.1"/>
    </source>
</evidence>
<dbReference type="EC" id="5.1.3.1" evidence="7 10"/>
<comment type="function">
    <text evidence="10">Catalyzes the reversible epimerization of D-ribulose 5-phosphate to D-xylulose 5-phosphate.</text>
</comment>
<evidence type="ECO:0000256" key="10">
    <source>
        <dbReference type="HAMAP-Rule" id="MF_02227"/>
    </source>
</evidence>
<dbReference type="CDD" id="cd00429">
    <property type="entry name" value="RPE"/>
    <property type="match status" value="1"/>
</dbReference>
<dbReference type="FunFam" id="3.20.20.70:FF:000004">
    <property type="entry name" value="Ribulose-phosphate 3-epimerase"/>
    <property type="match status" value="1"/>
</dbReference>
<evidence type="ECO:0000256" key="11">
    <source>
        <dbReference type="PIRNR" id="PIRNR001461"/>
    </source>
</evidence>
<feature type="binding site" evidence="10 14">
    <location>
        <begin position="145"/>
        <end position="148"/>
    </location>
    <ligand>
        <name>substrate</name>
    </ligand>
</feature>
<dbReference type="GO" id="GO:0005737">
    <property type="term" value="C:cytoplasm"/>
    <property type="evidence" value="ECO:0007669"/>
    <property type="project" value="UniProtKB-ARBA"/>
</dbReference>
<gene>
    <name evidence="10 15" type="primary">rpe</name>
    <name evidence="15" type="ORF">INF28_03575</name>
</gene>
<keyword evidence="13" id="KW-0464">Manganese</keyword>
<evidence type="ECO:0000256" key="6">
    <source>
        <dbReference type="ARBA" id="ARBA00009541"/>
    </source>
</evidence>
<comment type="pathway">
    <text evidence="10">Carbohydrate degradation.</text>
</comment>
<comment type="catalytic activity">
    <reaction evidence="1 10 11">
        <text>D-ribulose 5-phosphate = D-xylulose 5-phosphate</text>
        <dbReference type="Rhea" id="RHEA:13677"/>
        <dbReference type="ChEBI" id="CHEBI:57737"/>
        <dbReference type="ChEBI" id="CHEBI:58121"/>
        <dbReference type="EC" id="5.1.3.1"/>
    </reaction>
</comment>
<sequence length="227" mass="24242">MKIKIAPSILAADTARLGEAVCVAQQAGADWLHIDIMDGHFVPNFSFSPQTVKQLRPWSKLYFDVHLMLDQPEKYIDAFANAGADLITVHAEAAKDREALRGLAAQIHARGIHAGVSIKPATKVETVKGLLADFEVVLVMSVEPGFGGQKYIDAVTDKIAALRQLADKENPVLHIEVDGGICDENINAPAAAGADVLVAGSAVFGAEDLGEAITRLRDNAEKAVRKV</sequence>
<evidence type="ECO:0000256" key="1">
    <source>
        <dbReference type="ARBA" id="ARBA00001782"/>
    </source>
</evidence>
<evidence type="ECO:0000256" key="4">
    <source>
        <dbReference type="ARBA" id="ARBA00001947"/>
    </source>
</evidence>
<evidence type="ECO:0000256" key="9">
    <source>
        <dbReference type="ARBA" id="ARBA00023235"/>
    </source>
</evidence>
<comment type="cofactor">
    <cofactor evidence="5">
        <name>Fe(2+)</name>
        <dbReference type="ChEBI" id="CHEBI:29033"/>
    </cofactor>
</comment>
<keyword evidence="10 11" id="KW-0119">Carbohydrate metabolism</keyword>
<feature type="binding site" evidence="10 14">
    <location>
        <position position="66"/>
    </location>
    <ligand>
        <name>substrate</name>
    </ligand>
</feature>
<comment type="cofactor">
    <cofactor evidence="10 13">
        <name>a divalent metal cation</name>
        <dbReference type="ChEBI" id="CHEBI:60240"/>
    </cofactor>
    <text evidence="10 13">Binds 1 divalent metal cation per subunit.</text>
</comment>
<dbReference type="Proteomes" id="UP000806542">
    <property type="component" value="Unassembled WGS sequence"/>
</dbReference>
<dbReference type="HAMAP" id="MF_02227">
    <property type="entry name" value="RPE"/>
    <property type="match status" value="1"/>
</dbReference>
<feature type="binding site" evidence="10 14">
    <location>
        <begin position="200"/>
        <end position="201"/>
    </location>
    <ligand>
        <name>substrate</name>
    </ligand>
</feature>
<feature type="active site" description="Proton donor" evidence="10 12">
    <location>
        <position position="178"/>
    </location>
</feature>
<evidence type="ECO:0000313" key="16">
    <source>
        <dbReference type="Proteomes" id="UP000806542"/>
    </source>
</evidence>
<evidence type="ECO:0000256" key="7">
    <source>
        <dbReference type="ARBA" id="ARBA00013188"/>
    </source>
</evidence>
<comment type="cofactor">
    <cofactor evidence="3">
        <name>Co(2+)</name>
        <dbReference type="ChEBI" id="CHEBI:48828"/>
    </cofactor>
</comment>
<dbReference type="SUPFAM" id="SSF51366">
    <property type="entry name" value="Ribulose-phoshate binding barrel"/>
    <property type="match status" value="1"/>
</dbReference>
<comment type="similarity">
    <text evidence="6 10 11">Belongs to the ribulose-phosphate 3-epimerase family.</text>
</comment>
<evidence type="ECO:0000256" key="14">
    <source>
        <dbReference type="PIRSR" id="PIRSR001461-3"/>
    </source>
</evidence>
<evidence type="ECO:0000256" key="12">
    <source>
        <dbReference type="PIRSR" id="PIRSR001461-1"/>
    </source>
</evidence>